<comment type="subcellular location">
    <subcellularLocation>
        <location evidence="15">Cytoplasm</location>
    </subcellularLocation>
</comment>
<dbReference type="Gene3D" id="3.50.50.60">
    <property type="entry name" value="FAD/NAD(P)-binding domain"/>
    <property type="match status" value="1"/>
</dbReference>
<dbReference type="InterPro" id="IPR001478">
    <property type="entry name" value="PDZ"/>
</dbReference>
<sequence length="1123" mass="125586">MTIFILYCEPTSGKSPVKADFTLKDFDNVISTVSRYYIDKNIDKNRAYREAAIYALLSLPHSIYLYPESYFKEREKYEEKDEIFPGKTFKISTDDSFILFDPDYTEVEKIRDRKLKEDSNRSKVNDEEVKKIVEREKVRKNVLASKWERTGFSKKDFDRVLAFIETNLDKYKDYPLKDPFGESEEKSKEPFTMNDVMLAAANGYLSSLDPHSNVFLRSAWEESMAKIQDGSFEGIGAILSGGGNREVVVENPLEGRPAVNAGIRSGDVILAVDGKSIKGILLDKVVEKIKGKKGSKVALTIQRKGVPGTLHIEVVRDTIEIKNLSSKLIEGHEHIGYIKLTGFVKSEDGPSVDRELVDKYKELEKEAQGKGTRLKAIILDLRNNAGGYLDLAIDIADMFIEKGLIVSTKSPNRSPEDAYAKNKDITNLPLAVLINAKSASASEIVASAIKHHGRGLVLGERTFGKATVQKLMPLGNDYLIKLTQARYYSPSGNTIQVVGVKPDIEISSEEDGSFPFRFREENMWNHLAELPPAAEEKSSFDVKNLEAWVQKNGKASEFIAAHKNDPIKPDYQLIRSLDYIEALISTQKRNNMPRTKTDFLVLGSGITGLFAALKLAPYGSVIIITKKSDYESNTNYAQGGIASVFAESDKLEDHVRDTLEAGAWLCDPAAVQVLVEEGPPLVKELLDYGVPFNLEPSGKFDLSREGGHGKNRIVHAHDRTGREIEKTLLNVVKQNSNIQILEYHTLVDLITPHQLKRKGLICYGAYVLSNHTGEVFPILARETILATGGAGQVYSHTTNPKIATGDGVASAYRAGALIKNMEFYQFHPTALYHKDGDSFLISEAVRGKGAILLNKDGEPFMKRYHSMGDLAPRDVVARAIDSEMKKRGEQHVWLDVTHLSSSQIKESFPSIYEKCKELGIDITTDRIPVVPVAHFLCGGVSSDLEGRTTIPNLSTAGETACTGVHGGNRLASNSLLECLVFSNRIAKRIARGKPDFTKAHDEIPSWNKEGMVNTEEWVLISHDLNEIKNTMSNYVGIVRSNLRLERAKRRMDLIYDEVKDYYNRTIITNPLIELRNLVIVAKLIIRSALSRKESRGLHFSTDYPENRNPSRIDTEILNDKIRF</sequence>
<dbReference type="EMBL" id="AFJM02000001">
    <property type="protein sequence ID" value="EMM74941.1"/>
    <property type="molecule type" value="Genomic_DNA"/>
</dbReference>
<organism evidence="17 18">
    <name type="scientific">Leptospira weilii str. 2006001855</name>
    <dbReference type="NCBI Taxonomy" id="996804"/>
    <lineage>
        <taxon>Bacteria</taxon>
        <taxon>Pseudomonadati</taxon>
        <taxon>Spirochaetota</taxon>
        <taxon>Spirochaetia</taxon>
        <taxon>Leptospirales</taxon>
        <taxon>Leptospiraceae</taxon>
        <taxon>Leptospira</taxon>
    </lineage>
</organism>
<dbReference type="InterPro" id="IPR027477">
    <property type="entry name" value="Succ_DH/fumarate_Rdtase_cat_sf"/>
</dbReference>
<dbReference type="PANTHER" id="PTHR42716">
    <property type="entry name" value="L-ASPARTATE OXIDASE"/>
    <property type="match status" value="1"/>
</dbReference>
<proteinExistence type="inferred from homology"/>
<dbReference type="AlphaFoldDB" id="M6G7M8"/>
<evidence type="ECO:0000256" key="7">
    <source>
        <dbReference type="ARBA" id="ARBA00022642"/>
    </source>
</evidence>
<dbReference type="InterPro" id="IPR037099">
    <property type="entry name" value="Fum_R/Succ_DH_flav-like_C_sf"/>
</dbReference>
<dbReference type="Proteomes" id="UP000012101">
    <property type="component" value="Unassembled WGS sequence"/>
</dbReference>
<keyword evidence="11 15" id="KW-0274">FAD</keyword>
<dbReference type="Gene3D" id="3.30.750.44">
    <property type="match status" value="1"/>
</dbReference>
<comment type="caution">
    <text evidence="17">The sequence shown here is derived from an EMBL/GenBank/DDBJ whole genome shotgun (WGS) entry which is preliminary data.</text>
</comment>
<evidence type="ECO:0000256" key="4">
    <source>
        <dbReference type="ARBA" id="ARBA00009179"/>
    </source>
</evidence>
<keyword evidence="12 15" id="KW-0560">Oxidoreductase</keyword>
<comment type="similarity">
    <text evidence="3 15">Belongs to the FAD-dependent oxidoreductase 2 family. NadB subfamily.</text>
</comment>
<dbReference type="CDD" id="cd06782">
    <property type="entry name" value="cpPDZ_CPP-like"/>
    <property type="match status" value="1"/>
</dbReference>
<dbReference type="Pfam" id="PF02910">
    <property type="entry name" value="Succ_DH_flav_C"/>
    <property type="match status" value="1"/>
</dbReference>
<evidence type="ECO:0000256" key="13">
    <source>
        <dbReference type="ARBA" id="ARBA00048305"/>
    </source>
</evidence>
<evidence type="ECO:0000256" key="12">
    <source>
        <dbReference type="ARBA" id="ARBA00023002"/>
    </source>
</evidence>
<dbReference type="InterPro" id="IPR036188">
    <property type="entry name" value="FAD/NAD-bd_sf"/>
</dbReference>
<accession>M6G7M8</accession>
<dbReference type="GO" id="GO:0008236">
    <property type="term" value="F:serine-type peptidase activity"/>
    <property type="evidence" value="ECO:0007669"/>
    <property type="project" value="UniProtKB-KW"/>
</dbReference>
<dbReference type="CDD" id="cd07560">
    <property type="entry name" value="Peptidase_S41_CPP"/>
    <property type="match status" value="1"/>
</dbReference>
<dbReference type="Gene3D" id="1.20.58.100">
    <property type="entry name" value="Fumarate reductase/succinate dehydrogenase flavoprotein-like, C-terminal domain"/>
    <property type="match status" value="1"/>
</dbReference>
<gene>
    <name evidence="17" type="primary">nadB</name>
    <name evidence="17" type="ORF">LEP1GSC038_0921</name>
</gene>
<dbReference type="UniPathway" id="UPA00253">
    <property type="reaction ID" value="UER00326"/>
</dbReference>
<comment type="cofactor">
    <cofactor evidence="1 15">
        <name>FAD</name>
        <dbReference type="ChEBI" id="CHEBI:57692"/>
    </cofactor>
</comment>
<dbReference type="PANTHER" id="PTHR42716:SF2">
    <property type="entry name" value="L-ASPARTATE OXIDASE, CHLOROPLASTIC"/>
    <property type="match status" value="1"/>
</dbReference>
<dbReference type="SUPFAM" id="SSF50156">
    <property type="entry name" value="PDZ domain-like"/>
    <property type="match status" value="1"/>
</dbReference>
<dbReference type="GO" id="GO:0008734">
    <property type="term" value="F:L-aspartate oxidase activity"/>
    <property type="evidence" value="ECO:0007669"/>
    <property type="project" value="UniProtKB-UniRule"/>
</dbReference>
<dbReference type="InterPro" id="IPR036034">
    <property type="entry name" value="PDZ_sf"/>
</dbReference>
<reference evidence="17 18" key="1">
    <citation type="submission" date="2013-01" db="EMBL/GenBank/DDBJ databases">
        <authorList>
            <person name="Harkins D.M."/>
            <person name="Durkin A.S."/>
            <person name="Brinkac L.M."/>
            <person name="Haft D.H."/>
            <person name="Selengut J.D."/>
            <person name="Sanka R."/>
            <person name="DePew J."/>
            <person name="Purushe J."/>
            <person name="Hospenthal D.R."/>
            <person name="Murray C.K."/>
            <person name="Pimentel G."/>
            <person name="Wasfy M."/>
            <person name="Vinetz J.M."/>
            <person name="Sutton G.G."/>
            <person name="Nierman W.C."/>
            <person name="Fouts D.E."/>
        </authorList>
    </citation>
    <scope>NUCLEOTIDE SEQUENCE [LARGE SCALE GENOMIC DNA]</scope>
    <source>
        <strain evidence="17 18">2006001855</strain>
    </source>
</reference>
<evidence type="ECO:0000256" key="3">
    <source>
        <dbReference type="ARBA" id="ARBA00008562"/>
    </source>
</evidence>
<dbReference type="NCBIfam" id="NF006567">
    <property type="entry name" value="PRK09077.1"/>
    <property type="match status" value="1"/>
</dbReference>
<evidence type="ECO:0000256" key="2">
    <source>
        <dbReference type="ARBA" id="ARBA00004950"/>
    </source>
</evidence>
<keyword evidence="6 15" id="KW-0285">Flavoprotein</keyword>
<dbReference type="Gene3D" id="3.90.700.10">
    <property type="entry name" value="Succinate dehydrogenase/fumarate reductase flavoprotein, catalytic domain"/>
    <property type="match status" value="1"/>
</dbReference>
<dbReference type="GO" id="GO:0005737">
    <property type="term" value="C:cytoplasm"/>
    <property type="evidence" value="ECO:0007669"/>
    <property type="project" value="UniProtKB-SubCell"/>
</dbReference>
<evidence type="ECO:0000256" key="11">
    <source>
        <dbReference type="ARBA" id="ARBA00022827"/>
    </source>
</evidence>
<feature type="domain" description="PDZ" evidence="16">
    <location>
        <begin position="221"/>
        <end position="290"/>
    </location>
</feature>
<evidence type="ECO:0000256" key="1">
    <source>
        <dbReference type="ARBA" id="ARBA00001974"/>
    </source>
</evidence>
<dbReference type="InterPro" id="IPR005288">
    <property type="entry name" value="NadB"/>
</dbReference>
<comment type="catalytic activity">
    <reaction evidence="13">
        <text>L-aspartate + O2 = iminosuccinate + H2O2</text>
        <dbReference type="Rhea" id="RHEA:25876"/>
        <dbReference type="ChEBI" id="CHEBI:15379"/>
        <dbReference type="ChEBI" id="CHEBI:16240"/>
        <dbReference type="ChEBI" id="CHEBI:29991"/>
        <dbReference type="ChEBI" id="CHEBI:77875"/>
        <dbReference type="EC" id="1.4.3.16"/>
    </reaction>
    <physiologicalReaction direction="left-to-right" evidence="13">
        <dbReference type="Rhea" id="RHEA:25877"/>
    </physiologicalReaction>
</comment>
<evidence type="ECO:0000313" key="18">
    <source>
        <dbReference type="Proteomes" id="UP000012101"/>
    </source>
</evidence>
<keyword evidence="7 15" id="KW-0662">Pyridine nucleotide biosynthesis</keyword>
<dbReference type="GO" id="GO:0006508">
    <property type="term" value="P:proteolysis"/>
    <property type="evidence" value="ECO:0007669"/>
    <property type="project" value="UniProtKB-KW"/>
</dbReference>
<keyword evidence="10" id="KW-0720">Serine protease</keyword>
<evidence type="ECO:0000256" key="5">
    <source>
        <dbReference type="ARBA" id="ARBA00012173"/>
    </source>
</evidence>
<dbReference type="FunFam" id="2.30.42.10:FF:000063">
    <property type="entry name" value="Peptidase, S41 family"/>
    <property type="match status" value="1"/>
</dbReference>
<dbReference type="FunFam" id="3.90.700.10:FF:000002">
    <property type="entry name" value="L-aspartate oxidase"/>
    <property type="match status" value="1"/>
</dbReference>
<comment type="function">
    <text evidence="15">Catalyzes the oxidation of L-aspartate to iminoaspartate.</text>
</comment>
<evidence type="ECO:0000256" key="6">
    <source>
        <dbReference type="ARBA" id="ARBA00022630"/>
    </source>
</evidence>
<dbReference type="Pfam" id="PF00890">
    <property type="entry name" value="FAD_binding_2"/>
    <property type="match status" value="1"/>
</dbReference>
<dbReference type="NCBIfam" id="TIGR00225">
    <property type="entry name" value="prc"/>
    <property type="match status" value="1"/>
</dbReference>
<dbReference type="SUPFAM" id="SSF52096">
    <property type="entry name" value="ClpP/crotonase"/>
    <property type="match status" value="1"/>
</dbReference>
<dbReference type="SUPFAM" id="SSF56425">
    <property type="entry name" value="Succinate dehydrogenase/fumarate reductase flavoprotein, catalytic domain"/>
    <property type="match status" value="1"/>
</dbReference>
<evidence type="ECO:0000313" key="17">
    <source>
        <dbReference type="EMBL" id="EMM74941.1"/>
    </source>
</evidence>
<evidence type="ECO:0000256" key="10">
    <source>
        <dbReference type="ARBA" id="ARBA00022825"/>
    </source>
</evidence>
<dbReference type="EC" id="1.4.3.16" evidence="5 14"/>
<comment type="similarity">
    <text evidence="4">Belongs to the peptidase S41A family.</text>
</comment>
<dbReference type="SMART" id="SM00245">
    <property type="entry name" value="TSPc"/>
    <property type="match status" value="1"/>
</dbReference>
<evidence type="ECO:0000256" key="15">
    <source>
        <dbReference type="RuleBase" id="RU362049"/>
    </source>
</evidence>
<name>M6G7M8_9LEPT</name>
<dbReference type="InterPro" id="IPR015939">
    <property type="entry name" value="Fum_Rdtase/Succ_DH_flav-like_C"/>
</dbReference>
<dbReference type="InterPro" id="IPR004447">
    <property type="entry name" value="Peptidase_S41A"/>
</dbReference>
<keyword evidence="8" id="KW-0645">Protease</keyword>
<dbReference type="InterPro" id="IPR029045">
    <property type="entry name" value="ClpP/crotonase-like_dom_sf"/>
</dbReference>
<dbReference type="SUPFAM" id="SSF46977">
    <property type="entry name" value="Succinate dehydrogenase/fumarate reductase flavoprotein C-terminal domain"/>
    <property type="match status" value="1"/>
</dbReference>
<evidence type="ECO:0000259" key="16">
    <source>
        <dbReference type="PROSITE" id="PS50106"/>
    </source>
</evidence>
<dbReference type="NCBIfam" id="TIGR00551">
    <property type="entry name" value="nadB"/>
    <property type="match status" value="1"/>
</dbReference>
<dbReference type="GO" id="GO:0034628">
    <property type="term" value="P:'de novo' NAD+ biosynthetic process from L-aspartate"/>
    <property type="evidence" value="ECO:0007669"/>
    <property type="project" value="TreeGrafter"/>
</dbReference>
<evidence type="ECO:0000256" key="9">
    <source>
        <dbReference type="ARBA" id="ARBA00022801"/>
    </source>
</evidence>
<comment type="pathway">
    <text evidence="2 15">Cofactor biosynthesis; NAD(+) biosynthesis; iminoaspartate from L-aspartate (oxidase route): step 1/1.</text>
</comment>
<dbReference type="InterPro" id="IPR003953">
    <property type="entry name" value="FAD-dep_OxRdtase_2_FAD-bd"/>
</dbReference>
<dbReference type="FunFam" id="1.20.58.100:FF:000002">
    <property type="entry name" value="L-aspartate oxidase"/>
    <property type="match status" value="1"/>
</dbReference>
<dbReference type="Pfam" id="PF00595">
    <property type="entry name" value="PDZ"/>
    <property type="match status" value="1"/>
</dbReference>
<evidence type="ECO:0000256" key="14">
    <source>
        <dbReference type="NCBIfam" id="TIGR00551"/>
    </source>
</evidence>
<keyword evidence="9" id="KW-0378">Hydrolase</keyword>
<dbReference type="SMART" id="SM00228">
    <property type="entry name" value="PDZ"/>
    <property type="match status" value="1"/>
</dbReference>
<evidence type="ECO:0000256" key="8">
    <source>
        <dbReference type="ARBA" id="ARBA00022670"/>
    </source>
</evidence>
<protein>
    <recommendedName>
        <fullName evidence="5 14">L-aspartate oxidase</fullName>
        <ecNumber evidence="5 14">1.4.3.16</ecNumber>
    </recommendedName>
</protein>
<dbReference type="Gene3D" id="2.30.42.10">
    <property type="match status" value="1"/>
</dbReference>
<dbReference type="Gene3D" id="3.90.226.10">
    <property type="entry name" value="2-enoyl-CoA Hydratase, Chain A, domain 1"/>
    <property type="match status" value="1"/>
</dbReference>
<dbReference type="Pfam" id="PF03572">
    <property type="entry name" value="Peptidase_S41"/>
    <property type="match status" value="1"/>
</dbReference>
<dbReference type="PROSITE" id="PS50106">
    <property type="entry name" value="PDZ"/>
    <property type="match status" value="1"/>
</dbReference>
<dbReference type="InterPro" id="IPR005151">
    <property type="entry name" value="Tail-specific_protease"/>
</dbReference>
<dbReference type="SUPFAM" id="SSF51905">
    <property type="entry name" value="FAD/NAD(P)-binding domain"/>
    <property type="match status" value="1"/>
</dbReference>